<sequence>MYKLLGFLSAFLLCSFTANAANIDDQQITLALKYAKINEWEKAYSLAQASSSPKLATSLVRFKELLSGKYPLSSLITFYEENSWFPVCRFQDDIERKIGISSTLQSIISWHKLCPAKNESARFLENYASSSLNKTTPNSKFFEHWAKISNLNPLIDQQVFDVYRKQIPSSLITRKIQNFMWQGNYEQAIYYSKFISPREQMLTKVKVSYANNLSGYEMLVKRYPKLKNDEYIKFRHIRKLLKEKRDTEAYNEFATIKHFSNPEQWWKARHTIVRNFIREKQYKRAYRIAVHHGTKTGDEFQEAEWISGWIALRFLKNPKVAANHFYSSYMDCQYATCKSRAAYWLAKSYEKLNDKPKMEAWYDTAAKHKMHFYGILAITEHPKSLDKKFFDYLPQKKSAQQNIITPEIDNLVASTYYMSESGNNHIARILSKYVADSDLDPKVKHLVAEHLNDRKLLPLRIQYAKFLSNHKGPFLECGYPTDIHISNNKNSKSLYLAIIRQESNFDQSAKSPAGAIGLMQLIPSTAKRCAKTLGLHHNAFRTDPKANVAKGVNYLDGLVEYFGNIAPAIAAYNAGEKAVERWIREFGDPATMQSVSEVLDWIESIPYAETRTYVKKVLENMVVYESILQPDQPQFLASLLGK</sequence>
<comment type="caution">
    <text evidence="6">The sequence shown here is derived from an EMBL/GenBank/DDBJ whole genome shotgun (WGS) entry which is preliminary data.</text>
</comment>
<dbReference type="AlphaFoldDB" id="A0A0C1QQJ0"/>
<dbReference type="SUPFAM" id="SSF53955">
    <property type="entry name" value="Lysozyme-like"/>
    <property type="match status" value="1"/>
</dbReference>
<dbReference type="GO" id="GO:0042597">
    <property type="term" value="C:periplasmic space"/>
    <property type="evidence" value="ECO:0007669"/>
    <property type="project" value="InterPro"/>
</dbReference>
<evidence type="ECO:0000259" key="5">
    <source>
        <dbReference type="Pfam" id="PF01464"/>
    </source>
</evidence>
<dbReference type="GO" id="GO:0004553">
    <property type="term" value="F:hydrolase activity, hydrolyzing O-glycosyl compounds"/>
    <property type="evidence" value="ECO:0007669"/>
    <property type="project" value="InterPro"/>
</dbReference>
<organism evidence="6 7">
    <name type="scientific">Candidatus Jidaibacter acanthamoebae</name>
    <dbReference type="NCBI Taxonomy" id="86105"/>
    <lineage>
        <taxon>Bacteria</taxon>
        <taxon>Pseudomonadati</taxon>
        <taxon>Pseudomonadota</taxon>
        <taxon>Alphaproteobacteria</taxon>
        <taxon>Rickettsiales</taxon>
        <taxon>Candidatus Midichloriaceae</taxon>
        <taxon>Candidatus Jidaibacter</taxon>
    </lineage>
</organism>
<dbReference type="EMBL" id="JSWE01000036">
    <property type="protein sequence ID" value="KIE06163.1"/>
    <property type="molecule type" value="Genomic_DNA"/>
</dbReference>
<dbReference type="InterPro" id="IPR008258">
    <property type="entry name" value="Transglycosylase_SLT_dom_1"/>
</dbReference>
<feature type="signal peptide" evidence="4">
    <location>
        <begin position="1"/>
        <end position="20"/>
    </location>
</feature>
<dbReference type="Gene3D" id="1.10.530.10">
    <property type="match status" value="1"/>
</dbReference>
<protein>
    <recommendedName>
        <fullName evidence="5">Transglycosylase SLT domain-containing protein</fullName>
    </recommendedName>
</protein>
<dbReference type="Pfam" id="PF01464">
    <property type="entry name" value="SLT"/>
    <property type="match status" value="1"/>
</dbReference>
<evidence type="ECO:0000313" key="7">
    <source>
        <dbReference type="Proteomes" id="UP000031258"/>
    </source>
</evidence>
<dbReference type="OrthoDB" id="9815002at2"/>
<dbReference type="SUPFAM" id="SSF48435">
    <property type="entry name" value="Bacterial muramidases"/>
    <property type="match status" value="1"/>
</dbReference>
<comment type="similarity">
    <text evidence="2">Belongs to the virb1 family.</text>
</comment>
<dbReference type="PANTHER" id="PTHR37423:SF2">
    <property type="entry name" value="MEMBRANE-BOUND LYTIC MUREIN TRANSGLYCOSYLASE C"/>
    <property type="match status" value="1"/>
</dbReference>
<proteinExistence type="inferred from homology"/>
<keyword evidence="7" id="KW-1185">Reference proteome</keyword>
<evidence type="ECO:0000256" key="3">
    <source>
        <dbReference type="ARBA" id="ARBA00022729"/>
    </source>
</evidence>
<evidence type="ECO:0000256" key="2">
    <source>
        <dbReference type="ARBA" id="ARBA00009387"/>
    </source>
</evidence>
<accession>A0A0C1QQJ0</accession>
<comment type="similarity">
    <text evidence="1">Belongs to the transglycosylase Slt family.</text>
</comment>
<dbReference type="CDD" id="cd13401">
    <property type="entry name" value="Slt70-like"/>
    <property type="match status" value="1"/>
</dbReference>
<keyword evidence="3 4" id="KW-0732">Signal</keyword>
<evidence type="ECO:0000256" key="4">
    <source>
        <dbReference type="SAM" id="SignalP"/>
    </source>
</evidence>
<dbReference type="InterPro" id="IPR023346">
    <property type="entry name" value="Lysozyme-like_dom_sf"/>
</dbReference>
<dbReference type="Proteomes" id="UP000031258">
    <property type="component" value="Unassembled WGS sequence"/>
</dbReference>
<dbReference type="RefSeq" id="WP_039454754.1">
    <property type="nucleotide sequence ID" value="NZ_JSWE01000036.1"/>
</dbReference>
<dbReference type="InterPro" id="IPR008939">
    <property type="entry name" value="Lytic_TGlycosylase_superhlx_U"/>
</dbReference>
<feature type="chain" id="PRO_5002136965" description="Transglycosylase SLT domain-containing protein" evidence="4">
    <location>
        <begin position="21"/>
        <end position="642"/>
    </location>
</feature>
<dbReference type="STRING" id="86105.NF27_BK00840"/>
<evidence type="ECO:0000313" key="6">
    <source>
        <dbReference type="EMBL" id="KIE06163.1"/>
    </source>
</evidence>
<dbReference type="PATRIC" id="fig|86105.3.peg.161"/>
<evidence type="ECO:0000256" key="1">
    <source>
        <dbReference type="ARBA" id="ARBA00007734"/>
    </source>
</evidence>
<dbReference type="Gene3D" id="1.25.20.10">
    <property type="entry name" value="Bacterial muramidases"/>
    <property type="match status" value="1"/>
</dbReference>
<gene>
    <name evidence="6" type="ORF">NF27_BK00840</name>
</gene>
<reference evidence="6 7" key="1">
    <citation type="submission" date="2014-11" db="EMBL/GenBank/DDBJ databases">
        <title>A Rickettsiales Symbiont of Amoebae With Ancient Features.</title>
        <authorList>
            <person name="Schulz F."/>
            <person name="Martijn J."/>
            <person name="Wascher F."/>
            <person name="Kostanjsek R."/>
            <person name="Ettema T.J."/>
            <person name="Horn M."/>
        </authorList>
    </citation>
    <scope>NUCLEOTIDE SEQUENCE [LARGE SCALE GENOMIC DNA]</scope>
    <source>
        <strain evidence="6 7">UWC36</strain>
    </source>
</reference>
<feature type="domain" description="Transglycosylase SLT" evidence="5">
    <location>
        <begin position="487"/>
        <end position="590"/>
    </location>
</feature>
<name>A0A0C1QQJ0_9RICK</name>
<dbReference type="PANTHER" id="PTHR37423">
    <property type="entry name" value="SOLUBLE LYTIC MUREIN TRANSGLYCOSYLASE-RELATED"/>
    <property type="match status" value="1"/>
</dbReference>